<name>A0A401LFA4_9FIRM</name>
<dbReference type="AlphaFoldDB" id="A0A401LFA4"/>
<comment type="caution">
    <text evidence="1">The sequence shown here is derived from an EMBL/GenBank/DDBJ whole genome shotgun (WGS) entry which is preliminary data.</text>
</comment>
<gene>
    <name evidence="1" type="ORF">KGMB03357_17850</name>
</gene>
<organism evidence="1 2">
    <name type="scientific">Anaerotignum faecicola</name>
    <dbReference type="NCBI Taxonomy" id="2358141"/>
    <lineage>
        <taxon>Bacteria</taxon>
        <taxon>Bacillati</taxon>
        <taxon>Bacillota</taxon>
        <taxon>Clostridia</taxon>
        <taxon>Lachnospirales</taxon>
        <taxon>Anaerotignaceae</taxon>
        <taxon>Anaerotignum</taxon>
    </lineage>
</organism>
<protein>
    <submittedName>
        <fullName evidence="1">Uncharacterized protein</fullName>
    </submittedName>
</protein>
<proteinExistence type="predicted"/>
<dbReference type="GeneID" id="86195409"/>
<sequence>MRLTEIHDGIPTAAALRESTRIQRHGGKNGNQQYIDRGFGKAKNVDYEPLHYLDV</sequence>
<accession>A0A401LFA4</accession>
<keyword evidence="2" id="KW-1185">Reference proteome</keyword>
<dbReference type="Proteomes" id="UP000287361">
    <property type="component" value="Unassembled WGS sequence"/>
</dbReference>
<dbReference type="EMBL" id="BHVZ01000010">
    <property type="protein sequence ID" value="GCB30124.1"/>
    <property type="molecule type" value="Genomic_DNA"/>
</dbReference>
<evidence type="ECO:0000313" key="2">
    <source>
        <dbReference type="Proteomes" id="UP000287361"/>
    </source>
</evidence>
<evidence type="ECO:0000313" key="1">
    <source>
        <dbReference type="EMBL" id="GCB30124.1"/>
    </source>
</evidence>
<dbReference type="RefSeq" id="WP_016408120.1">
    <property type="nucleotide sequence ID" value="NZ_DAWBID010000034.1"/>
</dbReference>
<reference evidence="1 2" key="1">
    <citation type="submission" date="2018-10" db="EMBL/GenBank/DDBJ databases">
        <title>Draft Genome Sequence of Anaerotignum sp. KCTC 15736.</title>
        <authorList>
            <person name="Choi S.H."/>
            <person name="Kim J.S."/>
            <person name="Kang S.W."/>
            <person name="Lee J.S."/>
            <person name="Park S.H."/>
        </authorList>
    </citation>
    <scope>NUCLEOTIDE SEQUENCE [LARGE SCALE GENOMIC DNA]</scope>
    <source>
        <strain evidence="1 2">KCTC 15736</strain>
    </source>
</reference>
<dbReference type="OrthoDB" id="2059434at2"/>